<accession>A0A7X1KDC2</accession>
<evidence type="ECO:0000256" key="1">
    <source>
        <dbReference type="SAM" id="Phobius"/>
    </source>
</evidence>
<feature type="transmembrane region" description="Helical" evidence="1">
    <location>
        <begin position="99"/>
        <end position="123"/>
    </location>
</feature>
<evidence type="ECO:0008006" key="4">
    <source>
        <dbReference type="Google" id="ProtNLM"/>
    </source>
</evidence>
<dbReference type="Proteomes" id="UP000520156">
    <property type="component" value="Unassembled WGS sequence"/>
</dbReference>
<evidence type="ECO:0000313" key="3">
    <source>
        <dbReference type="Proteomes" id="UP000520156"/>
    </source>
</evidence>
<evidence type="ECO:0000313" key="2">
    <source>
        <dbReference type="EMBL" id="MBC2653017.1"/>
    </source>
</evidence>
<feature type="transmembrane region" description="Helical" evidence="1">
    <location>
        <begin position="69"/>
        <end position="87"/>
    </location>
</feature>
<gene>
    <name evidence="2" type="ORF">H7F49_15070</name>
</gene>
<keyword evidence="1" id="KW-1133">Transmembrane helix</keyword>
<organism evidence="2 3">
    <name type="scientific">Novosphingobium aerophilum</name>
    <dbReference type="NCBI Taxonomy" id="2839843"/>
    <lineage>
        <taxon>Bacteria</taxon>
        <taxon>Pseudomonadati</taxon>
        <taxon>Pseudomonadota</taxon>
        <taxon>Alphaproteobacteria</taxon>
        <taxon>Sphingomonadales</taxon>
        <taxon>Sphingomonadaceae</taxon>
        <taxon>Novosphingobium</taxon>
    </lineage>
</organism>
<keyword evidence="3" id="KW-1185">Reference proteome</keyword>
<feature type="transmembrane region" description="Helical" evidence="1">
    <location>
        <begin position="130"/>
        <end position="149"/>
    </location>
</feature>
<keyword evidence="1" id="KW-0812">Transmembrane</keyword>
<proteinExistence type="predicted"/>
<protein>
    <recommendedName>
        <fullName evidence="4">GDT1 family protein</fullName>
    </recommendedName>
</protein>
<dbReference type="EMBL" id="JACLAU010000032">
    <property type="protein sequence ID" value="MBC2653017.1"/>
    <property type="molecule type" value="Genomic_DNA"/>
</dbReference>
<sequence>MSGFLYALLAAFLASLGARDQALVAQLGASQGRRPVLLVVALLVAVASSALAAWLGGRMLAGMAPAARGLFGAIALLLAGGEMLLLAPKPAPQEPTHSLFAAGVVLLALQLTDAARFLILALAVGTAAPIPAAIGGALGSMAALAAGWAAPHLLASTEARWARRVIGGVLLLVGLAVGVPNVIGINV</sequence>
<feature type="transmembrane region" description="Helical" evidence="1">
    <location>
        <begin position="35"/>
        <end position="57"/>
    </location>
</feature>
<reference evidence="2 3" key="1">
    <citation type="submission" date="2020-08" db="EMBL/GenBank/DDBJ databases">
        <title>The genome sequence of Novosphingobium flavum 4Y4.</title>
        <authorList>
            <person name="Liu Y."/>
        </authorList>
    </citation>
    <scope>NUCLEOTIDE SEQUENCE [LARGE SCALE GENOMIC DNA]</scope>
    <source>
        <strain evidence="2 3">4Y4</strain>
    </source>
</reference>
<feature type="transmembrane region" description="Helical" evidence="1">
    <location>
        <begin position="161"/>
        <end position="183"/>
    </location>
</feature>
<dbReference type="AlphaFoldDB" id="A0A7X1KDC2"/>
<keyword evidence="1" id="KW-0472">Membrane</keyword>
<name>A0A7X1KDC2_9SPHN</name>
<comment type="caution">
    <text evidence="2">The sequence shown here is derived from an EMBL/GenBank/DDBJ whole genome shotgun (WGS) entry which is preliminary data.</text>
</comment>